<keyword evidence="1" id="KW-0805">Transcription regulation</keyword>
<name>A0A154W7J8_9PROT</name>
<dbReference type="Pfam" id="PF08220">
    <property type="entry name" value="HTH_DeoR"/>
    <property type="match status" value="1"/>
</dbReference>
<reference evidence="6 7" key="1">
    <citation type="submission" date="2015-12" db="EMBL/GenBank/DDBJ databases">
        <title>Genome sequence of Oceanibaculum pacificum MCCC 1A02656.</title>
        <authorList>
            <person name="Lu L."/>
            <person name="Lai Q."/>
            <person name="Shao Z."/>
            <person name="Qian P."/>
        </authorList>
    </citation>
    <scope>NUCLEOTIDE SEQUENCE [LARGE SCALE GENOMIC DNA]</scope>
    <source>
        <strain evidence="6 7">MCCC 1A02656</strain>
    </source>
</reference>
<dbReference type="SMART" id="SM00420">
    <property type="entry name" value="HTH_DEOR"/>
    <property type="match status" value="1"/>
</dbReference>
<dbReference type="PANTHER" id="PTHR30363">
    <property type="entry name" value="HTH-TYPE TRANSCRIPTIONAL REGULATOR SRLR-RELATED"/>
    <property type="match status" value="1"/>
</dbReference>
<dbReference type="InterPro" id="IPR036388">
    <property type="entry name" value="WH-like_DNA-bd_sf"/>
</dbReference>
<dbReference type="AlphaFoldDB" id="A0A154W7J8"/>
<evidence type="ECO:0000256" key="2">
    <source>
        <dbReference type="ARBA" id="ARBA00023125"/>
    </source>
</evidence>
<dbReference type="RefSeq" id="WP_067554756.1">
    <property type="nucleotide sequence ID" value="NZ_LPXN01000097.1"/>
</dbReference>
<gene>
    <name evidence="6" type="ORF">AUP43_07100</name>
</gene>
<sequence>MLNDTDPSDRTDPTARRGRSRLLTRDRHVRILGQLSTMGSVRVSSLAAELDVSDMTIRRDLVELEREGRLVRIHGGALPSESLPPVAMDSEEPSFESRLHQRREAKLAIARLAAEIISRYRAIAIDVGTTTYLLASQLRHLQHAKIFTNSLRIATLLDGAGPDVYIAGGQLRGDELSVCGPSAIAQFEALWFDVAVIGVSGVTAEGLFDYSFEEADMKRVYLRRSALKIALCDSAKFQRMSLVNVAPLADIDILITDAEPPAKIAAVLAASGVELRVAGSSAAS</sequence>
<dbReference type="GO" id="GO:0003700">
    <property type="term" value="F:DNA-binding transcription factor activity"/>
    <property type="evidence" value="ECO:0007669"/>
    <property type="project" value="InterPro"/>
</dbReference>
<dbReference type="GO" id="GO:0003677">
    <property type="term" value="F:DNA binding"/>
    <property type="evidence" value="ECO:0007669"/>
    <property type="project" value="UniProtKB-KW"/>
</dbReference>
<dbReference type="SUPFAM" id="SSF46785">
    <property type="entry name" value="Winged helix' DNA-binding domain"/>
    <property type="match status" value="1"/>
</dbReference>
<dbReference type="OrthoDB" id="5685843at2"/>
<dbReference type="PRINTS" id="PR00037">
    <property type="entry name" value="HTHLACR"/>
</dbReference>
<keyword evidence="2" id="KW-0238">DNA-binding</keyword>
<feature type="region of interest" description="Disordered" evidence="4">
    <location>
        <begin position="1"/>
        <end position="20"/>
    </location>
</feature>
<feature type="domain" description="HTH deoR-type" evidence="5">
    <location>
        <begin position="24"/>
        <end position="79"/>
    </location>
</feature>
<dbReference type="InterPro" id="IPR036390">
    <property type="entry name" value="WH_DNA-bd_sf"/>
</dbReference>
<dbReference type="Pfam" id="PF00455">
    <property type="entry name" value="DeoRC"/>
    <property type="match status" value="1"/>
</dbReference>
<dbReference type="InterPro" id="IPR001034">
    <property type="entry name" value="DeoR_HTH"/>
</dbReference>
<organism evidence="6 7">
    <name type="scientific">Oceanibaculum pacificum</name>
    <dbReference type="NCBI Taxonomy" id="580166"/>
    <lineage>
        <taxon>Bacteria</taxon>
        <taxon>Pseudomonadati</taxon>
        <taxon>Pseudomonadota</taxon>
        <taxon>Alphaproteobacteria</taxon>
        <taxon>Rhodospirillales</taxon>
        <taxon>Oceanibaculaceae</taxon>
        <taxon>Oceanibaculum</taxon>
    </lineage>
</organism>
<keyword evidence="3" id="KW-0804">Transcription</keyword>
<keyword evidence="7" id="KW-1185">Reference proteome</keyword>
<dbReference type="SUPFAM" id="SSF100950">
    <property type="entry name" value="NagB/RpiA/CoA transferase-like"/>
    <property type="match status" value="1"/>
</dbReference>
<comment type="caution">
    <text evidence="6">The sequence shown here is derived from an EMBL/GenBank/DDBJ whole genome shotgun (WGS) entry which is preliminary data.</text>
</comment>
<evidence type="ECO:0000256" key="4">
    <source>
        <dbReference type="SAM" id="MobiDB-lite"/>
    </source>
</evidence>
<dbReference type="STRING" id="580166.AUP43_07100"/>
<evidence type="ECO:0000313" key="7">
    <source>
        <dbReference type="Proteomes" id="UP000076400"/>
    </source>
</evidence>
<accession>A0A154W7J8</accession>
<evidence type="ECO:0000256" key="1">
    <source>
        <dbReference type="ARBA" id="ARBA00023015"/>
    </source>
</evidence>
<dbReference type="Proteomes" id="UP000076400">
    <property type="component" value="Unassembled WGS sequence"/>
</dbReference>
<dbReference type="Gene3D" id="1.10.10.10">
    <property type="entry name" value="Winged helix-like DNA-binding domain superfamily/Winged helix DNA-binding domain"/>
    <property type="match status" value="1"/>
</dbReference>
<dbReference type="PANTHER" id="PTHR30363:SF44">
    <property type="entry name" value="AGA OPERON TRANSCRIPTIONAL REPRESSOR-RELATED"/>
    <property type="match status" value="1"/>
</dbReference>
<dbReference type="InterPro" id="IPR014036">
    <property type="entry name" value="DeoR-like_C"/>
</dbReference>
<dbReference type="PROSITE" id="PS51000">
    <property type="entry name" value="HTH_DEOR_2"/>
    <property type="match status" value="1"/>
</dbReference>
<evidence type="ECO:0000313" key="6">
    <source>
        <dbReference type="EMBL" id="KZD09504.1"/>
    </source>
</evidence>
<dbReference type="InterPro" id="IPR018356">
    <property type="entry name" value="Tscrpt_reg_HTH_DeoR_CS"/>
</dbReference>
<evidence type="ECO:0000259" key="5">
    <source>
        <dbReference type="PROSITE" id="PS51000"/>
    </source>
</evidence>
<dbReference type="SMART" id="SM01134">
    <property type="entry name" value="DeoRC"/>
    <property type="match status" value="1"/>
</dbReference>
<dbReference type="InterPro" id="IPR050313">
    <property type="entry name" value="Carb_Metab_HTH_regulators"/>
</dbReference>
<dbReference type="EMBL" id="LPXN01000097">
    <property type="protein sequence ID" value="KZD09504.1"/>
    <property type="molecule type" value="Genomic_DNA"/>
</dbReference>
<dbReference type="PROSITE" id="PS00894">
    <property type="entry name" value="HTH_DEOR_1"/>
    <property type="match status" value="1"/>
</dbReference>
<evidence type="ECO:0000256" key="3">
    <source>
        <dbReference type="ARBA" id="ARBA00023163"/>
    </source>
</evidence>
<dbReference type="InterPro" id="IPR037171">
    <property type="entry name" value="NagB/RpiA_transferase-like"/>
</dbReference>
<proteinExistence type="predicted"/>
<protein>
    <submittedName>
        <fullName evidence="6">DeoR family transcriptional regulator</fullName>
    </submittedName>
</protein>